<feature type="compositionally biased region" description="Basic residues" evidence="1">
    <location>
        <begin position="1"/>
        <end position="15"/>
    </location>
</feature>
<dbReference type="EMBL" id="BK014893">
    <property type="protein sequence ID" value="DAD81034.1"/>
    <property type="molecule type" value="Genomic_DNA"/>
</dbReference>
<evidence type="ECO:0000256" key="1">
    <source>
        <dbReference type="SAM" id="MobiDB-lite"/>
    </source>
</evidence>
<sequence length="38" mass="4236">MRTSTGRRRRHKKTPPAKIVKPAGGETPIAQGALYYKL</sequence>
<reference evidence="2" key="1">
    <citation type="journal article" date="2021" name="Proc. Natl. Acad. Sci. U.S.A.">
        <title>A Catalog of Tens of Thousands of Viruses from Human Metagenomes Reveals Hidden Associations with Chronic Diseases.</title>
        <authorList>
            <person name="Tisza M.J."/>
            <person name="Buck C.B."/>
        </authorList>
    </citation>
    <scope>NUCLEOTIDE SEQUENCE</scope>
    <source>
        <strain evidence="2">CtGFb30</strain>
    </source>
</reference>
<organism evidence="2">
    <name type="scientific">Siphoviridae sp. ctGFb30</name>
    <dbReference type="NCBI Taxonomy" id="2826219"/>
    <lineage>
        <taxon>Viruses</taxon>
        <taxon>Duplodnaviria</taxon>
        <taxon>Heunggongvirae</taxon>
        <taxon>Uroviricota</taxon>
        <taxon>Caudoviricetes</taxon>
    </lineage>
</organism>
<proteinExistence type="predicted"/>
<protein>
    <submittedName>
        <fullName evidence="2">Uncharacterized protein</fullName>
    </submittedName>
</protein>
<feature type="region of interest" description="Disordered" evidence="1">
    <location>
        <begin position="1"/>
        <end position="25"/>
    </location>
</feature>
<evidence type="ECO:0000313" key="2">
    <source>
        <dbReference type="EMBL" id="DAD81034.1"/>
    </source>
</evidence>
<name>A0A8S5MFM8_9CAUD</name>
<accession>A0A8S5MFM8</accession>